<accession>A0A9P6X683</accession>
<comment type="caution">
    <text evidence="1">The sequence shown here is derived from an EMBL/GenBank/DDBJ whole genome shotgun (WGS) entry which is preliminary data.</text>
</comment>
<dbReference type="Gene3D" id="3.40.50.80">
    <property type="entry name" value="Nucleotide-binding domain of ferredoxin-NADP reductase (FNR) module"/>
    <property type="match status" value="1"/>
</dbReference>
<organism evidence="1 2">
    <name type="scientific">Rhizopus oryzae</name>
    <name type="common">Mucormycosis agent</name>
    <name type="synonym">Rhizopus arrhizus var. delemar</name>
    <dbReference type="NCBI Taxonomy" id="64495"/>
    <lineage>
        <taxon>Eukaryota</taxon>
        <taxon>Fungi</taxon>
        <taxon>Fungi incertae sedis</taxon>
        <taxon>Mucoromycota</taxon>
        <taxon>Mucoromycotina</taxon>
        <taxon>Mucoromycetes</taxon>
        <taxon>Mucorales</taxon>
        <taxon>Mucorineae</taxon>
        <taxon>Rhizopodaceae</taxon>
        <taxon>Rhizopus</taxon>
    </lineage>
</organism>
<dbReference type="EMBL" id="JAANQT010001198">
    <property type="protein sequence ID" value="KAG1306142.1"/>
    <property type="molecule type" value="Genomic_DNA"/>
</dbReference>
<dbReference type="OrthoDB" id="10268194at2759"/>
<dbReference type="SUPFAM" id="SSF52343">
    <property type="entry name" value="Ferredoxin reductase-like, C-terminal NADP-linked domain"/>
    <property type="match status" value="1"/>
</dbReference>
<sequence length="89" mass="10033">MPSCINASKHNLGYLHQLFIRFSFHRCSPGLCQANLNSDGYAHKLPTRHSQFKAPQHSCTSHMIGPGTGIAPFHGLVRIRDLEKHDRDQ</sequence>
<evidence type="ECO:0000313" key="2">
    <source>
        <dbReference type="Proteomes" id="UP000716291"/>
    </source>
</evidence>
<dbReference type="AlphaFoldDB" id="A0A9P6X683"/>
<dbReference type="Proteomes" id="UP000716291">
    <property type="component" value="Unassembled WGS sequence"/>
</dbReference>
<name>A0A9P6X683_RHIOR</name>
<reference evidence="1" key="1">
    <citation type="journal article" date="2020" name="Microb. Genom.">
        <title>Genetic diversity of clinical and environmental Mucorales isolates obtained from an investigation of mucormycosis cases among solid organ transplant recipients.</title>
        <authorList>
            <person name="Nguyen M.H."/>
            <person name="Kaul D."/>
            <person name="Muto C."/>
            <person name="Cheng S.J."/>
            <person name="Richter R.A."/>
            <person name="Bruno V.M."/>
            <person name="Liu G."/>
            <person name="Beyhan S."/>
            <person name="Sundermann A.J."/>
            <person name="Mounaud S."/>
            <person name="Pasculle A.W."/>
            <person name="Nierman W.C."/>
            <person name="Driscoll E."/>
            <person name="Cumbie R."/>
            <person name="Clancy C.J."/>
            <person name="Dupont C.L."/>
        </authorList>
    </citation>
    <scope>NUCLEOTIDE SEQUENCE</scope>
    <source>
        <strain evidence="1">GL11</strain>
    </source>
</reference>
<proteinExistence type="predicted"/>
<protein>
    <submittedName>
        <fullName evidence="1">Uncharacterized protein</fullName>
    </submittedName>
</protein>
<keyword evidence="2" id="KW-1185">Reference proteome</keyword>
<evidence type="ECO:0000313" key="1">
    <source>
        <dbReference type="EMBL" id="KAG1306142.1"/>
    </source>
</evidence>
<dbReference type="InterPro" id="IPR039261">
    <property type="entry name" value="FNR_nucleotide-bd"/>
</dbReference>
<gene>
    <name evidence="1" type="ORF">G6F64_007828</name>
</gene>